<dbReference type="PANTHER" id="PTHR43540">
    <property type="entry name" value="PEROXYUREIDOACRYLATE/UREIDOACRYLATE AMIDOHYDROLASE-RELATED"/>
    <property type="match status" value="1"/>
</dbReference>
<gene>
    <name evidence="3" type="ORF">ACFQ00_03215</name>
</gene>
<keyword evidence="1 3" id="KW-0378">Hydrolase</keyword>
<evidence type="ECO:0000313" key="3">
    <source>
        <dbReference type="EMBL" id="MFD0847321.1"/>
    </source>
</evidence>
<reference evidence="4" key="1">
    <citation type="journal article" date="2019" name="Int. J. Syst. Evol. Microbiol.">
        <title>The Global Catalogue of Microorganisms (GCM) 10K type strain sequencing project: providing services to taxonomists for standard genome sequencing and annotation.</title>
        <authorList>
            <consortium name="The Broad Institute Genomics Platform"/>
            <consortium name="The Broad Institute Genome Sequencing Center for Infectious Disease"/>
            <person name="Wu L."/>
            <person name="Ma J."/>
        </authorList>
    </citation>
    <scope>NUCLEOTIDE SEQUENCE [LARGE SCALE GENOMIC DNA]</scope>
    <source>
        <strain evidence="4">CCUG 52537</strain>
    </source>
</reference>
<name>A0ABW3C0V7_SPHXN</name>
<comment type="caution">
    <text evidence="3">The sequence shown here is derived from an EMBL/GenBank/DDBJ whole genome shotgun (WGS) entry which is preliminary data.</text>
</comment>
<organism evidence="3 4">
    <name type="scientific">Sphingosinicella xenopeptidilytica</name>
    <dbReference type="NCBI Taxonomy" id="364098"/>
    <lineage>
        <taxon>Bacteria</taxon>
        <taxon>Pseudomonadati</taxon>
        <taxon>Pseudomonadota</taxon>
        <taxon>Alphaproteobacteria</taxon>
        <taxon>Sphingomonadales</taxon>
        <taxon>Sphingosinicellaceae</taxon>
        <taxon>Sphingosinicella</taxon>
    </lineage>
</organism>
<keyword evidence="4" id="KW-1185">Reference proteome</keyword>
<accession>A0ABW3C0V7</accession>
<dbReference type="SUPFAM" id="SSF52499">
    <property type="entry name" value="Isochorismatase-like hydrolases"/>
    <property type="match status" value="1"/>
</dbReference>
<evidence type="ECO:0000256" key="1">
    <source>
        <dbReference type="ARBA" id="ARBA00022801"/>
    </source>
</evidence>
<dbReference type="InterPro" id="IPR000868">
    <property type="entry name" value="Isochorismatase-like_dom"/>
</dbReference>
<dbReference type="Pfam" id="PF00857">
    <property type="entry name" value="Isochorismatase"/>
    <property type="match status" value="1"/>
</dbReference>
<dbReference type="Gene3D" id="3.40.50.850">
    <property type="entry name" value="Isochorismatase-like"/>
    <property type="match status" value="1"/>
</dbReference>
<dbReference type="InterPro" id="IPR036380">
    <property type="entry name" value="Isochorismatase-like_sf"/>
</dbReference>
<sequence length="208" mass="22772">MRIEPRFSRIPPRAETTTLLFVDMQRIWIDNASGYYRDRLHGGVLHNQERLLEAARAAGVQVMHTIIESLTRDGRDRSMDHQLSGIHVPKGDPAGAIIDALATAENEIVLPKTSSGLFNSTAADYVLRNLGTTHLVVCGVITDQCVDMAARDAADRGYLVTVVEDACATYSAERHAAAIQTLRGYADVLDTPGTIEHLFHAKPVKTNP</sequence>
<dbReference type="Proteomes" id="UP001597124">
    <property type="component" value="Unassembled WGS sequence"/>
</dbReference>
<dbReference type="GO" id="GO:0016787">
    <property type="term" value="F:hydrolase activity"/>
    <property type="evidence" value="ECO:0007669"/>
    <property type="project" value="UniProtKB-KW"/>
</dbReference>
<proteinExistence type="predicted"/>
<dbReference type="PANTHER" id="PTHR43540:SF1">
    <property type="entry name" value="ISOCHORISMATASE HYDROLASE"/>
    <property type="match status" value="1"/>
</dbReference>
<evidence type="ECO:0000259" key="2">
    <source>
        <dbReference type="Pfam" id="PF00857"/>
    </source>
</evidence>
<dbReference type="EMBL" id="JBHTIK010000002">
    <property type="protein sequence ID" value="MFD0847321.1"/>
    <property type="molecule type" value="Genomic_DNA"/>
</dbReference>
<evidence type="ECO:0000313" key="4">
    <source>
        <dbReference type="Proteomes" id="UP001597124"/>
    </source>
</evidence>
<dbReference type="RefSeq" id="WP_381486128.1">
    <property type="nucleotide sequence ID" value="NZ_JBHTIK010000002.1"/>
</dbReference>
<dbReference type="CDD" id="cd00431">
    <property type="entry name" value="cysteine_hydrolases"/>
    <property type="match status" value="1"/>
</dbReference>
<protein>
    <submittedName>
        <fullName evidence="3">Cysteine hydrolase family protein</fullName>
    </submittedName>
</protein>
<feature type="domain" description="Isochorismatase-like" evidence="2">
    <location>
        <begin position="17"/>
        <end position="191"/>
    </location>
</feature>
<dbReference type="InterPro" id="IPR050272">
    <property type="entry name" value="Isochorismatase-like_hydrls"/>
</dbReference>